<keyword evidence="4" id="KW-1185">Reference proteome</keyword>
<evidence type="ECO:0000313" key="2">
    <source>
        <dbReference type="EMBL" id="PLW26712.1"/>
    </source>
</evidence>
<evidence type="ECO:0000313" key="3">
    <source>
        <dbReference type="EMBL" id="PLW29879.1"/>
    </source>
</evidence>
<name>A0A2N5TI53_9BASI</name>
<sequence>MIISYIPSLIKSLHIPLQRSLTAGFGQRTDTGADRRGFGSSPLDRRLIGDTLQHHNHNHLTHSTGNLEAFLSRSCVTFIHISSGGYSKHGR</sequence>
<reference evidence="4 5" key="1">
    <citation type="submission" date="2017-11" db="EMBL/GenBank/DDBJ databases">
        <title>De novo assembly and phasing of dikaryotic genomes from two isolates of Puccinia coronata f. sp. avenae, the causal agent of oat crown rust.</title>
        <authorList>
            <person name="Miller M.E."/>
            <person name="Zhang Y."/>
            <person name="Omidvar V."/>
            <person name="Sperschneider J."/>
            <person name="Schwessinger B."/>
            <person name="Raley C."/>
            <person name="Palmer J.M."/>
            <person name="Garnica D."/>
            <person name="Upadhyaya N."/>
            <person name="Rathjen J."/>
            <person name="Taylor J.M."/>
            <person name="Park R.F."/>
            <person name="Dodds P.N."/>
            <person name="Hirsch C.D."/>
            <person name="Kianian S.F."/>
            <person name="Figueroa M."/>
        </authorList>
    </citation>
    <scope>NUCLEOTIDE SEQUENCE [LARGE SCALE GENOMIC DNA]</scope>
    <source>
        <strain evidence="1">12NC29</strain>
        <strain evidence="2">12SD80</strain>
    </source>
</reference>
<protein>
    <submittedName>
        <fullName evidence="1">Uncharacterized protein</fullName>
    </submittedName>
</protein>
<evidence type="ECO:0000313" key="1">
    <source>
        <dbReference type="EMBL" id="PLW25170.1"/>
    </source>
</evidence>
<dbReference type="OrthoDB" id="6513042at2759"/>
<dbReference type="EMBL" id="PGCJ01000642">
    <property type="protein sequence ID" value="PLW25170.1"/>
    <property type="molecule type" value="Genomic_DNA"/>
</dbReference>
<dbReference type="EMBL" id="PGCI01000447">
    <property type="protein sequence ID" value="PLW26712.1"/>
    <property type="molecule type" value="Genomic_DNA"/>
</dbReference>
<evidence type="ECO:0000313" key="4">
    <source>
        <dbReference type="Proteomes" id="UP000235388"/>
    </source>
</evidence>
<dbReference type="Proteomes" id="UP000235388">
    <property type="component" value="Unassembled WGS sequence"/>
</dbReference>
<proteinExistence type="predicted"/>
<evidence type="ECO:0000313" key="5">
    <source>
        <dbReference type="Proteomes" id="UP000235392"/>
    </source>
</evidence>
<gene>
    <name evidence="1" type="ORF">PCANC_25082</name>
    <name evidence="3" type="ORF">PCASD_16597</name>
    <name evidence="2" type="ORF">PCASD_20764</name>
</gene>
<comment type="caution">
    <text evidence="1">The sequence shown here is derived from an EMBL/GenBank/DDBJ whole genome shotgun (WGS) entry which is preliminary data.</text>
</comment>
<organism evidence="1 4">
    <name type="scientific">Puccinia coronata f. sp. avenae</name>
    <dbReference type="NCBI Taxonomy" id="200324"/>
    <lineage>
        <taxon>Eukaryota</taxon>
        <taxon>Fungi</taxon>
        <taxon>Dikarya</taxon>
        <taxon>Basidiomycota</taxon>
        <taxon>Pucciniomycotina</taxon>
        <taxon>Pucciniomycetes</taxon>
        <taxon>Pucciniales</taxon>
        <taxon>Pucciniaceae</taxon>
        <taxon>Puccinia</taxon>
    </lineage>
</organism>
<dbReference type="Proteomes" id="UP000235392">
    <property type="component" value="Unassembled WGS sequence"/>
</dbReference>
<accession>A0A2N5TI53</accession>
<dbReference type="AlphaFoldDB" id="A0A2N5TI53"/>
<dbReference type="EMBL" id="PGCI01000316">
    <property type="protein sequence ID" value="PLW29879.1"/>
    <property type="molecule type" value="Genomic_DNA"/>
</dbReference>